<feature type="domain" description="Glutathionylspermidine synthase pre-ATP-grasp-like" evidence="6">
    <location>
        <begin position="21"/>
        <end position="406"/>
    </location>
</feature>
<dbReference type="RefSeq" id="WP_101177152.1">
    <property type="nucleotide sequence ID" value="NZ_PISE01000020.1"/>
</dbReference>
<evidence type="ECO:0000256" key="2">
    <source>
        <dbReference type="ARBA" id="ARBA00022723"/>
    </source>
</evidence>
<dbReference type="SUPFAM" id="SSF52440">
    <property type="entry name" value="PreATP-grasp domain"/>
    <property type="match status" value="1"/>
</dbReference>
<keyword evidence="3" id="KW-0547">Nucleotide-binding</keyword>
<dbReference type="GO" id="GO:0016874">
    <property type="term" value="F:ligase activity"/>
    <property type="evidence" value="ECO:0007669"/>
    <property type="project" value="UniProtKB-KW"/>
</dbReference>
<gene>
    <name evidence="7" type="ORF">CWS01_10500</name>
</gene>
<reference evidence="7 8" key="1">
    <citation type="journal article" date="2003" name="Int. J. Syst. Evol. Microbiol.">
        <title>Bacillus nealsonii sp. nov., isolated from a spacecraft-assembly facility, whose spores are gamma-radiation resistant.</title>
        <authorList>
            <person name="Venkateswaran K."/>
            <person name="Kempf M."/>
            <person name="Chen F."/>
            <person name="Satomi M."/>
            <person name="Nicholson W."/>
            <person name="Kern R."/>
        </authorList>
    </citation>
    <scope>NUCLEOTIDE SEQUENCE [LARGE SCALE GENOMIC DNA]</scope>
    <source>
        <strain evidence="7 8">FO-92</strain>
    </source>
</reference>
<keyword evidence="8" id="KW-1185">Reference proteome</keyword>
<dbReference type="InterPro" id="IPR005494">
    <property type="entry name" value="GSPS_pre-ATP-grasp-like_dom"/>
</dbReference>
<sequence>MNSYQKQRAEFYSRIEDFWADLYNEEYALYDLSLIEKEELRQVRTATNRIGSIFFKTNKLLREVSEETLLELGFPQETHAFLRLKTMISESVISRLDLIPSREGVKCIEINADTPTFIKELFHVNGLVCEQFGEENPNKNQDRLLGGEIIKTINELSKKYPIEELSIVFTAHEDNLEDRETVLYLQKLSGVPSRFIPLHKLQIEKGIGLFDEEGKRIHILYRQTFPIENLIADEDEDGNKIGLWLLELAEKGKIDLINPPSAFLMQNKAVQAVIWGLHQKNHAYFTKEEHQWIKDYFLPTFLEPDYFLEKSIAYVKKPAFGREGDTVEIYHPNGSLAYAEKEQSYTDYLPIYQQYIQHPEKIFASEKGPQTGKLLIGSFLINGKASAVGYRVGGTITNNLSYYLPVGVKKG</sequence>
<keyword evidence="5" id="KW-0460">Magnesium</keyword>
<proteinExistence type="predicted"/>
<keyword evidence="4" id="KW-0067">ATP-binding</keyword>
<name>A0A2N0Z2L5_9BACI</name>
<evidence type="ECO:0000256" key="3">
    <source>
        <dbReference type="ARBA" id="ARBA00022741"/>
    </source>
</evidence>
<dbReference type="EMBL" id="PISE01000020">
    <property type="protein sequence ID" value="PKG23761.1"/>
    <property type="molecule type" value="Genomic_DNA"/>
</dbReference>
<dbReference type="InterPro" id="IPR016185">
    <property type="entry name" value="PreATP-grasp_dom_sf"/>
</dbReference>
<evidence type="ECO:0000313" key="8">
    <source>
        <dbReference type="Proteomes" id="UP000233375"/>
    </source>
</evidence>
<keyword evidence="2" id="KW-0479">Metal-binding</keyword>
<keyword evidence="1" id="KW-0436">Ligase</keyword>
<dbReference type="GO" id="GO:0046872">
    <property type="term" value="F:metal ion binding"/>
    <property type="evidence" value="ECO:0007669"/>
    <property type="project" value="UniProtKB-KW"/>
</dbReference>
<protein>
    <submittedName>
        <fullName evidence="7">Glutathionylspermidine synthase</fullName>
    </submittedName>
</protein>
<organism evidence="7 8">
    <name type="scientific">Niallia nealsonii</name>
    <dbReference type="NCBI Taxonomy" id="115979"/>
    <lineage>
        <taxon>Bacteria</taxon>
        <taxon>Bacillati</taxon>
        <taxon>Bacillota</taxon>
        <taxon>Bacilli</taxon>
        <taxon>Bacillales</taxon>
        <taxon>Bacillaceae</taxon>
        <taxon>Niallia</taxon>
    </lineage>
</organism>
<evidence type="ECO:0000256" key="4">
    <source>
        <dbReference type="ARBA" id="ARBA00022840"/>
    </source>
</evidence>
<evidence type="ECO:0000313" key="7">
    <source>
        <dbReference type="EMBL" id="PKG23761.1"/>
    </source>
</evidence>
<dbReference type="OrthoDB" id="9765517at2"/>
<dbReference type="Proteomes" id="UP000233375">
    <property type="component" value="Unassembled WGS sequence"/>
</dbReference>
<dbReference type="SUPFAM" id="SSF56059">
    <property type="entry name" value="Glutathione synthetase ATP-binding domain-like"/>
    <property type="match status" value="1"/>
</dbReference>
<dbReference type="AlphaFoldDB" id="A0A2N0Z2L5"/>
<evidence type="ECO:0000256" key="5">
    <source>
        <dbReference type="ARBA" id="ARBA00022842"/>
    </source>
</evidence>
<dbReference type="GO" id="GO:0005524">
    <property type="term" value="F:ATP binding"/>
    <property type="evidence" value="ECO:0007669"/>
    <property type="project" value="UniProtKB-KW"/>
</dbReference>
<evidence type="ECO:0000256" key="1">
    <source>
        <dbReference type="ARBA" id="ARBA00022598"/>
    </source>
</evidence>
<dbReference type="Gene3D" id="3.30.1490.330">
    <property type="match status" value="1"/>
</dbReference>
<evidence type="ECO:0000259" key="6">
    <source>
        <dbReference type="Pfam" id="PF03738"/>
    </source>
</evidence>
<accession>A0A2N0Z2L5</accession>
<dbReference type="Pfam" id="PF03738">
    <property type="entry name" value="GSP_synth"/>
    <property type="match status" value="1"/>
</dbReference>
<comment type="caution">
    <text evidence="7">The sequence shown here is derived from an EMBL/GenBank/DDBJ whole genome shotgun (WGS) entry which is preliminary data.</text>
</comment>